<keyword evidence="5" id="KW-1185">Reference proteome</keyword>
<keyword evidence="1 2" id="KW-0560">Oxidoreductase</keyword>
<evidence type="ECO:0000259" key="3">
    <source>
        <dbReference type="Pfam" id="PF01625"/>
    </source>
</evidence>
<dbReference type="Pfam" id="PF01625">
    <property type="entry name" value="PMSR"/>
    <property type="match status" value="1"/>
</dbReference>
<dbReference type="PANTHER" id="PTHR43774">
    <property type="entry name" value="PEPTIDE METHIONINE SULFOXIDE REDUCTASE"/>
    <property type="match status" value="1"/>
</dbReference>
<evidence type="ECO:0000256" key="1">
    <source>
        <dbReference type="ARBA" id="ARBA00023002"/>
    </source>
</evidence>
<dbReference type="EMBL" id="JBHUDJ010000006">
    <property type="protein sequence ID" value="MFD1587870.1"/>
    <property type="molecule type" value="Genomic_DNA"/>
</dbReference>
<dbReference type="GO" id="GO:0008113">
    <property type="term" value="F:peptide-methionine (S)-S-oxide reductase activity"/>
    <property type="evidence" value="ECO:0007669"/>
    <property type="project" value="UniProtKB-UniRule"/>
</dbReference>
<comment type="function">
    <text evidence="2">Has an important function as a repair enzyme for proteins that have been inactivated by oxidation. Catalyzes the reversible oxidation-reduction of methionine sulfoxide in proteins to methionine.</text>
</comment>
<dbReference type="RefSeq" id="WP_247380510.1">
    <property type="nucleotide sequence ID" value="NZ_JALLGV010000008.1"/>
</dbReference>
<dbReference type="PANTHER" id="PTHR43774:SF1">
    <property type="entry name" value="PEPTIDE METHIONINE SULFOXIDE REDUCTASE MSRA 2"/>
    <property type="match status" value="1"/>
</dbReference>
<evidence type="ECO:0000256" key="2">
    <source>
        <dbReference type="HAMAP-Rule" id="MF_01401"/>
    </source>
</evidence>
<comment type="catalytic activity">
    <reaction evidence="2">
        <text>[thioredoxin]-disulfide + L-methionine + H2O = L-methionine (S)-S-oxide + [thioredoxin]-dithiol</text>
        <dbReference type="Rhea" id="RHEA:19993"/>
        <dbReference type="Rhea" id="RHEA-COMP:10698"/>
        <dbReference type="Rhea" id="RHEA-COMP:10700"/>
        <dbReference type="ChEBI" id="CHEBI:15377"/>
        <dbReference type="ChEBI" id="CHEBI:29950"/>
        <dbReference type="ChEBI" id="CHEBI:50058"/>
        <dbReference type="ChEBI" id="CHEBI:57844"/>
        <dbReference type="ChEBI" id="CHEBI:58772"/>
        <dbReference type="EC" id="1.8.4.11"/>
    </reaction>
</comment>
<evidence type="ECO:0000313" key="5">
    <source>
        <dbReference type="Proteomes" id="UP001597119"/>
    </source>
</evidence>
<comment type="catalytic activity">
    <reaction evidence="2">
        <text>L-methionyl-[protein] + [thioredoxin]-disulfide + H2O = L-methionyl-(S)-S-oxide-[protein] + [thioredoxin]-dithiol</text>
        <dbReference type="Rhea" id="RHEA:14217"/>
        <dbReference type="Rhea" id="RHEA-COMP:10698"/>
        <dbReference type="Rhea" id="RHEA-COMP:10700"/>
        <dbReference type="Rhea" id="RHEA-COMP:12313"/>
        <dbReference type="Rhea" id="RHEA-COMP:12315"/>
        <dbReference type="ChEBI" id="CHEBI:15377"/>
        <dbReference type="ChEBI" id="CHEBI:16044"/>
        <dbReference type="ChEBI" id="CHEBI:29950"/>
        <dbReference type="ChEBI" id="CHEBI:44120"/>
        <dbReference type="ChEBI" id="CHEBI:50058"/>
        <dbReference type="EC" id="1.8.4.11"/>
    </reaction>
</comment>
<dbReference type="InterPro" id="IPR002569">
    <property type="entry name" value="Met_Sox_Rdtase_MsrA_dom"/>
</dbReference>
<comment type="similarity">
    <text evidence="2">Belongs to the MsrA Met sulfoxide reductase family.</text>
</comment>
<dbReference type="HAMAP" id="MF_01401">
    <property type="entry name" value="MsrA"/>
    <property type="match status" value="1"/>
</dbReference>
<dbReference type="Proteomes" id="UP001597119">
    <property type="component" value="Unassembled WGS sequence"/>
</dbReference>
<dbReference type="InterPro" id="IPR036509">
    <property type="entry name" value="Met_Sox_Rdtase_MsrA_sf"/>
</dbReference>
<reference evidence="4 5" key="1">
    <citation type="journal article" date="2019" name="Int. J. Syst. Evol. Microbiol.">
        <title>The Global Catalogue of Microorganisms (GCM) 10K type strain sequencing project: providing services to taxonomists for standard genome sequencing and annotation.</title>
        <authorList>
            <consortium name="The Broad Institute Genomics Platform"/>
            <consortium name="The Broad Institute Genome Sequencing Center for Infectious Disease"/>
            <person name="Wu L."/>
            <person name="Ma J."/>
        </authorList>
    </citation>
    <scope>NUCLEOTIDE SEQUENCE [LARGE SCALE GENOMIC DNA]</scope>
    <source>
        <strain evidence="4 5">CGMCC 1.12125</strain>
    </source>
</reference>
<name>A0ABD6CCI4_9EURY</name>
<dbReference type="EC" id="1.8.4.11" evidence="2"/>
<gene>
    <name evidence="2 4" type="primary">msrA</name>
    <name evidence="4" type="ORF">ACFR9U_12855</name>
</gene>
<feature type="domain" description="Peptide methionine sulphoxide reductase MsrA" evidence="3">
    <location>
        <begin position="8"/>
        <end position="160"/>
    </location>
</feature>
<dbReference type="Gene3D" id="3.30.1060.10">
    <property type="entry name" value="Peptide methionine sulphoxide reductase MsrA"/>
    <property type="match status" value="1"/>
</dbReference>
<comment type="caution">
    <text evidence="4">The sequence shown here is derived from an EMBL/GenBank/DDBJ whole genome shotgun (WGS) entry which is preliminary data.</text>
</comment>
<dbReference type="AlphaFoldDB" id="A0ABD6CCI4"/>
<accession>A0ABD6CCI4</accession>
<evidence type="ECO:0000313" key="4">
    <source>
        <dbReference type="EMBL" id="MFD1587870.1"/>
    </source>
</evidence>
<organism evidence="4 5">
    <name type="scientific">Halorientalis brevis</name>
    <dbReference type="NCBI Taxonomy" id="1126241"/>
    <lineage>
        <taxon>Archaea</taxon>
        <taxon>Methanobacteriati</taxon>
        <taxon>Methanobacteriota</taxon>
        <taxon>Stenosarchaea group</taxon>
        <taxon>Halobacteria</taxon>
        <taxon>Halobacteriales</taxon>
        <taxon>Haloarculaceae</taxon>
        <taxon>Halorientalis</taxon>
    </lineage>
</organism>
<protein>
    <recommendedName>
        <fullName evidence="2">Peptide methionine sulfoxide reductase MsrA</fullName>
        <shortName evidence="2">Protein-methionine-S-oxide reductase</shortName>
        <ecNumber evidence="2">1.8.4.11</ecNumber>
    </recommendedName>
    <alternativeName>
        <fullName evidence="2">Peptide-methionine (S)-S-oxide reductase</fullName>
        <shortName evidence="2">Peptide Met(O) reductase</shortName>
    </alternativeName>
</protein>
<dbReference type="NCBIfam" id="TIGR00401">
    <property type="entry name" value="msrA"/>
    <property type="match status" value="1"/>
</dbReference>
<proteinExistence type="inferred from homology"/>
<sequence>MSEDRYEQATIAGGCFWCIEAAMKELDGVVAAVSGYTGGHVEDPSYEAVCRGETGHAEAVQVTYDPDRLEYADLLEVFFSVHTPTTKDREGPDVGSQYRSAVYYHDEAQRETVEQFVDELDRSGAYDDPIVTEVEPLETFWEAAEYHQDYFEKHPNKPYCAVNVQPKVEKVRQKFAGKAAE</sequence>
<feature type="active site" evidence="2">
    <location>
        <position position="15"/>
    </location>
</feature>
<dbReference type="SUPFAM" id="SSF55068">
    <property type="entry name" value="Peptide methionine sulfoxide reductase"/>
    <property type="match status" value="1"/>
</dbReference>